<dbReference type="Proteomes" id="UP000799755">
    <property type="component" value="Unassembled WGS sequence"/>
</dbReference>
<name>A0ACB6QN82_9PLEO</name>
<evidence type="ECO:0000313" key="1">
    <source>
        <dbReference type="EMBL" id="KAF2468332.1"/>
    </source>
</evidence>
<protein>
    <submittedName>
        <fullName evidence="1">Uncharacterized protein</fullName>
    </submittedName>
</protein>
<proteinExistence type="predicted"/>
<gene>
    <name evidence="1" type="ORF">BDR25DRAFT_357631</name>
</gene>
<evidence type="ECO:0000313" key="2">
    <source>
        <dbReference type="Proteomes" id="UP000799755"/>
    </source>
</evidence>
<organism evidence="1 2">
    <name type="scientific">Lindgomyces ingoldianus</name>
    <dbReference type="NCBI Taxonomy" id="673940"/>
    <lineage>
        <taxon>Eukaryota</taxon>
        <taxon>Fungi</taxon>
        <taxon>Dikarya</taxon>
        <taxon>Ascomycota</taxon>
        <taxon>Pezizomycotina</taxon>
        <taxon>Dothideomycetes</taxon>
        <taxon>Pleosporomycetidae</taxon>
        <taxon>Pleosporales</taxon>
        <taxon>Lindgomycetaceae</taxon>
        <taxon>Lindgomyces</taxon>
    </lineage>
</organism>
<keyword evidence="2" id="KW-1185">Reference proteome</keyword>
<comment type="caution">
    <text evidence="1">The sequence shown here is derived from an EMBL/GenBank/DDBJ whole genome shotgun (WGS) entry which is preliminary data.</text>
</comment>
<sequence>MGSDPGESERIGKRKVGRAARRYARLFLIPSVRSHFAKDGLVLVSAIQLRVPEVATSDANFNLLHPLERIQFPSRNLIGSVPGEPGTRSGFKCRNQNGSFSQPGTIKAADPKEEKERQYLGITFTTSSGGQQSRVEKVSYLRGPGWAGWTSLEIEEFGTRLRLHTPPASGLHDSTCRKTGAAATEGRTRDKY</sequence>
<dbReference type="EMBL" id="MU003516">
    <property type="protein sequence ID" value="KAF2468332.1"/>
    <property type="molecule type" value="Genomic_DNA"/>
</dbReference>
<reference evidence="1" key="1">
    <citation type="journal article" date="2020" name="Stud. Mycol.">
        <title>101 Dothideomycetes genomes: a test case for predicting lifestyles and emergence of pathogens.</title>
        <authorList>
            <person name="Haridas S."/>
            <person name="Albert R."/>
            <person name="Binder M."/>
            <person name="Bloem J."/>
            <person name="Labutti K."/>
            <person name="Salamov A."/>
            <person name="Andreopoulos B."/>
            <person name="Baker S."/>
            <person name="Barry K."/>
            <person name="Bills G."/>
            <person name="Bluhm B."/>
            <person name="Cannon C."/>
            <person name="Castanera R."/>
            <person name="Culley D."/>
            <person name="Daum C."/>
            <person name="Ezra D."/>
            <person name="Gonzalez J."/>
            <person name="Henrissat B."/>
            <person name="Kuo A."/>
            <person name="Liang C."/>
            <person name="Lipzen A."/>
            <person name="Lutzoni F."/>
            <person name="Magnuson J."/>
            <person name="Mondo S."/>
            <person name="Nolan M."/>
            <person name="Ohm R."/>
            <person name="Pangilinan J."/>
            <person name="Park H.-J."/>
            <person name="Ramirez L."/>
            <person name="Alfaro M."/>
            <person name="Sun H."/>
            <person name="Tritt A."/>
            <person name="Yoshinaga Y."/>
            <person name="Zwiers L.-H."/>
            <person name="Turgeon B."/>
            <person name="Goodwin S."/>
            <person name="Spatafora J."/>
            <person name="Crous P."/>
            <person name="Grigoriev I."/>
        </authorList>
    </citation>
    <scope>NUCLEOTIDE SEQUENCE</scope>
    <source>
        <strain evidence="1">ATCC 200398</strain>
    </source>
</reference>
<accession>A0ACB6QN82</accession>